<dbReference type="InterPro" id="IPR013780">
    <property type="entry name" value="Glyco_hydro_b"/>
</dbReference>
<feature type="domain" description="Glycosyl hydrolase family 31 C-terminal" evidence="7">
    <location>
        <begin position="596"/>
        <end position="680"/>
    </location>
</feature>
<dbReference type="PANTHER" id="PTHR43053:SF4">
    <property type="entry name" value="MYOGENESIS-REGULATING GLYCOSIDASE"/>
    <property type="match status" value="1"/>
</dbReference>
<dbReference type="Gene3D" id="2.60.40.1180">
    <property type="entry name" value="Golgi alpha-mannosidase II"/>
    <property type="match status" value="1"/>
</dbReference>
<proteinExistence type="inferred from homology"/>
<evidence type="ECO:0000256" key="3">
    <source>
        <dbReference type="ARBA" id="ARBA00023295"/>
    </source>
</evidence>
<dbReference type="CDD" id="cd06592">
    <property type="entry name" value="GH31_NET37"/>
    <property type="match status" value="1"/>
</dbReference>
<dbReference type="OrthoDB" id="10070917at2759"/>
<evidence type="ECO:0000313" key="9">
    <source>
        <dbReference type="Proteomes" id="UP000494165"/>
    </source>
</evidence>
<sequence>MQSTEYDGLSYQFWLLIEWPFSLALCMIVTYPMMITLKWFLAIASLALFCLAADAEVLIKLRKFNLARNETSGELIFTPKENNRGDKVAKSFSVRLGTLLPDNTRKDMSDIEQTNVGFSYYFGGRQARIDIEYPFPECTRFTWTTTTLNEIRDCVDYGSAHWFGGPEQWEQLWPVQKLAKINYPMLTRAADNMAVADRYWLSSEGTYIFVDPDVPLFIDSNTTENPNQLCFVARSNDPYYAINQLMLRYTICSFPDVRAAQAHAVVNMFGYSGSIPDELMFRQPIWSTWARYKKDINESTVLQFAQEIIDNGFGNSQLEIDDDWETCYGELAFNTEKFPNAKGMVDNLHQLGFRVTLWVHPFVNINCQIYAQALQNGYFVRNLQGSAHTEWWNGKDAAIIDVTNPAARTWWANRLITLKNEVGLDGYKFDAGESVGFLPQLPVLQNSESQSDFSRAYSEFINEILPNIGSAVELRSIYKNQKAPLFLRMIDKDTRWGLNNGLRSVVTTLLQMSTVGYPFVLADMIGGNGYGNDELTPELFIRWLQASTFMPSLQFSYVPWQFHDPTVVEISRKFVDLHSNYSDWIISAANTAAQGGLPINTPICFAPSDSYDERACAVDDEYMLGDRILVAPVMEPNATSRDVYLPKGVWRDMNTDILYNGPLLMTNYSAPLDTLPYFLNMNIVSSSNNIVPTLLLLAAALIFTFYLK</sequence>
<dbReference type="AlphaFoldDB" id="A0A8S1BZ78"/>
<evidence type="ECO:0000259" key="7">
    <source>
        <dbReference type="Pfam" id="PF21365"/>
    </source>
</evidence>
<dbReference type="Pfam" id="PF21365">
    <property type="entry name" value="Glyco_hydro_31_3rd"/>
    <property type="match status" value="1"/>
</dbReference>
<dbReference type="Proteomes" id="UP000494165">
    <property type="component" value="Unassembled WGS sequence"/>
</dbReference>
<dbReference type="InterPro" id="IPR050985">
    <property type="entry name" value="Alpha-glycosidase_related"/>
</dbReference>
<gene>
    <name evidence="8" type="ORF">CLODIP_2_CD05383</name>
</gene>
<keyword evidence="2 4" id="KW-0378">Hydrolase</keyword>
<keyword evidence="5" id="KW-1133">Transmembrane helix</keyword>
<feature type="domain" description="Glycoside hydrolase family 31 TIM barrel" evidence="6">
    <location>
        <begin position="287"/>
        <end position="579"/>
    </location>
</feature>
<dbReference type="InterPro" id="IPR000322">
    <property type="entry name" value="Glyco_hydro_31_TIM"/>
</dbReference>
<dbReference type="InterPro" id="IPR048395">
    <property type="entry name" value="Glyco_hydro_31_C"/>
</dbReference>
<evidence type="ECO:0000259" key="6">
    <source>
        <dbReference type="Pfam" id="PF01055"/>
    </source>
</evidence>
<evidence type="ECO:0008006" key="10">
    <source>
        <dbReference type="Google" id="ProtNLM"/>
    </source>
</evidence>
<dbReference type="Gene3D" id="3.20.20.80">
    <property type="entry name" value="Glycosidases"/>
    <property type="match status" value="1"/>
</dbReference>
<dbReference type="SUPFAM" id="SSF51011">
    <property type="entry name" value="Glycosyl hydrolase domain"/>
    <property type="match status" value="1"/>
</dbReference>
<dbReference type="InterPro" id="IPR017853">
    <property type="entry name" value="GH"/>
</dbReference>
<keyword evidence="5" id="KW-0472">Membrane</keyword>
<organism evidence="8 9">
    <name type="scientific">Cloeon dipterum</name>
    <dbReference type="NCBI Taxonomy" id="197152"/>
    <lineage>
        <taxon>Eukaryota</taxon>
        <taxon>Metazoa</taxon>
        <taxon>Ecdysozoa</taxon>
        <taxon>Arthropoda</taxon>
        <taxon>Hexapoda</taxon>
        <taxon>Insecta</taxon>
        <taxon>Pterygota</taxon>
        <taxon>Palaeoptera</taxon>
        <taxon>Ephemeroptera</taxon>
        <taxon>Pisciforma</taxon>
        <taxon>Baetidae</taxon>
        <taxon>Cloeon</taxon>
    </lineage>
</organism>
<name>A0A8S1BZ78_9INSE</name>
<evidence type="ECO:0000313" key="8">
    <source>
        <dbReference type="EMBL" id="CAB3359289.1"/>
    </source>
</evidence>
<dbReference type="SUPFAM" id="SSF51445">
    <property type="entry name" value="(Trans)glycosidases"/>
    <property type="match status" value="1"/>
</dbReference>
<evidence type="ECO:0000256" key="5">
    <source>
        <dbReference type="SAM" id="Phobius"/>
    </source>
</evidence>
<dbReference type="GO" id="GO:0004553">
    <property type="term" value="F:hydrolase activity, hydrolyzing O-glycosyl compounds"/>
    <property type="evidence" value="ECO:0007669"/>
    <property type="project" value="InterPro"/>
</dbReference>
<accession>A0A8S1BZ78</accession>
<feature type="transmembrane region" description="Helical" evidence="5">
    <location>
        <begin position="39"/>
        <end position="59"/>
    </location>
</feature>
<reference evidence="8 9" key="1">
    <citation type="submission" date="2020-04" db="EMBL/GenBank/DDBJ databases">
        <authorList>
            <person name="Alioto T."/>
            <person name="Alioto T."/>
            <person name="Gomez Garrido J."/>
        </authorList>
    </citation>
    <scope>NUCLEOTIDE SEQUENCE [LARGE SCALE GENOMIC DNA]</scope>
</reference>
<feature type="transmembrane region" description="Helical" evidence="5">
    <location>
        <begin position="690"/>
        <end position="707"/>
    </location>
</feature>
<comment type="similarity">
    <text evidence="1 4">Belongs to the glycosyl hydrolase 31 family.</text>
</comment>
<keyword evidence="3 4" id="KW-0326">Glycosidase</keyword>
<feature type="transmembrane region" description="Helical" evidence="5">
    <location>
        <begin position="12"/>
        <end position="32"/>
    </location>
</feature>
<dbReference type="Pfam" id="PF01055">
    <property type="entry name" value="Glyco_hydro_31_2nd"/>
    <property type="match status" value="1"/>
</dbReference>
<comment type="caution">
    <text evidence="8">The sequence shown here is derived from an EMBL/GenBank/DDBJ whole genome shotgun (WGS) entry which is preliminary data.</text>
</comment>
<evidence type="ECO:0000256" key="4">
    <source>
        <dbReference type="RuleBase" id="RU361185"/>
    </source>
</evidence>
<evidence type="ECO:0000256" key="1">
    <source>
        <dbReference type="ARBA" id="ARBA00007806"/>
    </source>
</evidence>
<protein>
    <recommendedName>
        <fullName evidence="10">Glycoside hydrolase family 31 N-terminal domain-containing protein</fullName>
    </recommendedName>
</protein>
<dbReference type="GO" id="GO:0005975">
    <property type="term" value="P:carbohydrate metabolic process"/>
    <property type="evidence" value="ECO:0007669"/>
    <property type="project" value="InterPro"/>
</dbReference>
<dbReference type="PANTHER" id="PTHR43053">
    <property type="entry name" value="GLYCOSIDASE FAMILY 31"/>
    <property type="match status" value="1"/>
</dbReference>
<keyword evidence="9" id="KW-1185">Reference proteome</keyword>
<keyword evidence="5" id="KW-0812">Transmembrane</keyword>
<evidence type="ECO:0000256" key="2">
    <source>
        <dbReference type="ARBA" id="ARBA00022801"/>
    </source>
</evidence>
<dbReference type="EMBL" id="CADEPI010000001">
    <property type="protein sequence ID" value="CAB3359289.1"/>
    <property type="molecule type" value="Genomic_DNA"/>
</dbReference>